<keyword evidence="3" id="KW-1185">Reference proteome</keyword>
<gene>
    <name evidence="2" type="ORF">AK812_SmicGene8401</name>
</gene>
<dbReference type="AlphaFoldDB" id="A0A1Q9EL48"/>
<comment type="caution">
    <text evidence="2">The sequence shown here is derived from an EMBL/GenBank/DDBJ whole genome shotgun (WGS) entry which is preliminary data.</text>
</comment>
<evidence type="ECO:0000313" key="3">
    <source>
        <dbReference type="Proteomes" id="UP000186817"/>
    </source>
</evidence>
<dbReference type="InterPro" id="IPR038765">
    <property type="entry name" value="Papain-like_cys_pep_sf"/>
</dbReference>
<evidence type="ECO:0000313" key="2">
    <source>
        <dbReference type="EMBL" id="OLQ08135.1"/>
    </source>
</evidence>
<dbReference type="Proteomes" id="UP000186817">
    <property type="component" value="Unassembled WGS sequence"/>
</dbReference>
<reference evidence="2 3" key="1">
    <citation type="submission" date="2016-02" db="EMBL/GenBank/DDBJ databases">
        <title>Genome analysis of coral dinoflagellate symbionts highlights evolutionary adaptations to a symbiotic lifestyle.</title>
        <authorList>
            <person name="Aranda M."/>
            <person name="Li Y."/>
            <person name="Liew Y.J."/>
            <person name="Baumgarten S."/>
            <person name="Simakov O."/>
            <person name="Wilson M."/>
            <person name="Piel J."/>
            <person name="Ashoor H."/>
            <person name="Bougouffa S."/>
            <person name="Bajic V.B."/>
            <person name="Ryu T."/>
            <person name="Ravasi T."/>
            <person name="Bayer T."/>
            <person name="Micklem G."/>
            <person name="Kim H."/>
            <person name="Bhak J."/>
            <person name="Lajeunesse T.C."/>
            <person name="Voolstra C.R."/>
        </authorList>
    </citation>
    <scope>NUCLEOTIDE SEQUENCE [LARGE SCALE GENOMIC DNA]</scope>
    <source>
        <strain evidence="2 3">CCMP2467</strain>
    </source>
</reference>
<accession>A0A1Q9EL48</accession>
<protein>
    <submittedName>
        <fullName evidence="2">Uncharacterized protein</fullName>
    </submittedName>
</protein>
<dbReference type="Gene3D" id="3.90.70.10">
    <property type="entry name" value="Cysteine proteinases"/>
    <property type="match status" value="1"/>
</dbReference>
<name>A0A1Q9EL48_SYMMI</name>
<organism evidence="2 3">
    <name type="scientific">Symbiodinium microadriaticum</name>
    <name type="common">Dinoflagellate</name>
    <name type="synonym">Zooxanthella microadriatica</name>
    <dbReference type="NCBI Taxonomy" id="2951"/>
    <lineage>
        <taxon>Eukaryota</taxon>
        <taxon>Sar</taxon>
        <taxon>Alveolata</taxon>
        <taxon>Dinophyceae</taxon>
        <taxon>Suessiales</taxon>
        <taxon>Symbiodiniaceae</taxon>
        <taxon>Symbiodinium</taxon>
    </lineage>
</organism>
<dbReference type="SUPFAM" id="SSF54001">
    <property type="entry name" value="Cysteine proteinases"/>
    <property type="match status" value="1"/>
</dbReference>
<dbReference type="OrthoDB" id="421807at2759"/>
<sequence length="748" mass="80864">MGRLRRWKDVANVATPPDETCSEAPKTESTERFFQVENHLHLSLSLRLGAIYPEAELRRRCPQDKLPKLEKCLSDSSMLKEVAVPENLKGKEPSRQAATPKRSGPSEEDARRLKRRALSKKLCLGQLVWDCSTHPARPARIIAICAQEKRPFLVRHLDTAPGSPNFAVNDVVSVNGRPGVVTWDGRPQHQFAKVRFEDGKESDVLPVCSLQANKPPVEEEVFVSDFDLESLELSHLLRPGIAGPTPSSAKPTPGTLAVPAGIALNTSEAKAALHGLRAGQVCWSFGGSRLPWPVKLLQECPETRTWKVRFLGAEWREESLSVACLRPYVEADSAVLAGVLKTAEEEHAKCCEAAAEKASASKDAATELEAGGDCVPGPVAVNSTELEALLIVVAGERAKTEDQKMEALPQTSSGKTLLPTNLQLEKAASKRPLPTVRLEQILQDSAFPEEVLAKQLWVRGGVYALQAAALTLGSQVRSTTQGFRTLEVLDGSNQWMCPRCDRKACYDDLMSTHVDARRTTRLSKLPPYLHVTVERRPSLSLLSASAISSTSLTPLIVASHYRATLLSEGEEHYVSAVAGAGKEDEACCGRGKSAKTRQANGLSETRVSQATAEPDAKRPKVCAGADAALLANEDLSNESWRLDDEAVTEAAGGTVEEAASWVLAPSPLLFFLLFNHVGQAASTEDCKMCMFVPAFGFPTMLGDGGATATESPERIESSTVGAPFSCSRTWCSTDAVTTFQALAIEQVN</sequence>
<proteinExistence type="predicted"/>
<feature type="region of interest" description="Disordered" evidence="1">
    <location>
        <begin position="83"/>
        <end position="112"/>
    </location>
</feature>
<dbReference type="EMBL" id="LSRX01000124">
    <property type="protein sequence ID" value="OLQ08135.1"/>
    <property type="molecule type" value="Genomic_DNA"/>
</dbReference>
<evidence type="ECO:0000256" key="1">
    <source>
        <dbReference type="SAM" id="MobiDB-lite"/>
    </source>
</evidence>